<evidence type="ECO:0000256" key="4">
    <source>
        <dbReference type="ARBA" id="ARBA00022917"/>
    </source>
</evidence>
<comment type="similarity">
    <text evidence="1">Belongs to the TRAFAC class translation factor GTPase superfamily. Classic translation factor GTPase family. EF-Tu/EF-1A subfamily.</text>
</comment>
<keyword evidence="4" id="KW-0648">Protein biosynthesis</keyword>
<dbReference type="GO" id="GO:0005525">
    <property type="term" value="F:GTP binding"/>
    <property type="evidence" value="ECO:0007669"/>
    <property type="project" value="UniProtKB-KW"/>
</dbReference>
<dbReference type="SUPFAM" id="SSF50465">
    <property type="entry name" value="EF-Tu/eEF-1alpha/eIF2-gamma C-terminal domain"/>
    <property type="match status" value="1"/>
</dbReference>
<dbReference type="GO" id="GO:0003746">
    <property type="term" value="F:translation elongation factor activity"/>
    <property type="evidence" value="ECO:0007669"/>
    <property type="project" value="UniProtKB-KW"/>
</dbReference>
<dbReference type="InterPro" id="IPR054696">
    <property type="entry name" value="GTP-eEF1A_C"/>
</dbReference>
<dbReference type="FunFam" id="2.40.30.10:FF:000005">
    <property type="entry name" value="Elongation factor 1-alpha"/>
    <property type="match status" value="1"/>
</dbReference>
<gene>
    <name evidence="7" type="ORF">H5410_057667</name>
</gene>
<dbReference type="Pfam" id="PF22594">
    <property type="entry name" value="GTP-eEF1A_C"/>
    <property type="match status" value="1"/>
</dbReference>
<evidence type="ECO:0000256" key="3">
    <source>
        <dbReference type="ARBA" id="ARBA00022768"/>
    </source>
</evidence>
<evidence type="ECO:0000256" key="1">
    <source>
        <dbReference type="ARBA" id="ARBA00007249"/>
    </source>
</evidence>
<reference evidence="7 8" key="1">
    <citation type="submission" date="2020-09" db="EMBL/GenBank/DDBJ databases">
        <title>De no assembly of potato wild relative species, Solanum commersonii.</title>
        <authorList>
            <person name="Cho K."/>
        </authorList>
    </citation>
    <scope>NUCLEOTIDE SEQUENCE [LARGE SCALE GENOMIC DNA]</scope>
    <source>
        <strain evidence="7">LZ3.2</strain>
        <tissue evidence="7">Leaf</tissue>
    </source>
</reference>
<evidence type="ECO:0000256" key="5">
    <source>
        <dbReference type="ARBA" id="ARBA00023134"/>
    </source>
</evidence>
<dbReference type="InterPro" id="IPR009001">
    <property type="entry name" value="Transl_elong_EF1A/Init_IF2_C"/>
</dbReference>
<organism evidence="7 8">
    <name type="scientific">Solanum commersonii</name>
    <name type="common">Commerson's wild potato</name>
    <name type="synonym">Commerson's nightshade</name>
    <dbReference type="NCBI Taxonomy" id="4109"/>
    <lineage>
        <taxon>Eukaryota</taxon>
        <taxon>Viridiplantae</taxon>
        <taxon>Streptophyta</taxon>
        <taxon>Embryophyta</taxon>
        <taxon>Tracheophyta</taxon>
        <taxon>Spermatophyta</taxon>
        <taxon>Magnoliopsida</taxon>
        <taxon>eudicotyledons</taxon>
        <taxon>Gunneridae</taxon>
        <taxon>Pentapetalae</taxon>
        <taxon>asterids</taxon>
        <taxon>lamiids</taxon>
        <taxon>Solanales</taxon>
        <taxon>Solanaceae</taxon>
        <taxon>Solanoideae</taxon>
        <taxon>Solaneae</taxon>
        <taxon>Solanum</taxon>
    </lineage>
</organism>
<accession>A0A9J5WQD8</accession>
<dbReference type="CDD" id="cd03705">
    <property type="entry name" value="EF1_alpha_III"/>
    <property type="match status" value="1"/>
</dbReference>
<sequence length="145" mass="16532">MSYEGYKIDEIVVGQSISFMNLKAVIQSSWRSMRLGAQVIIMNYPNQIGIGYSLVLDCHTSHITRKFVEILTNIDRCSGKELEKEVKFLKNSDVGMVKMIPTKPMVVETFVEYPTLGRFTVRDMRQTFDVGIDKKDPTSANKQDT</sequence>
<keyword evidence="8" id="KW-1185">Reference proteome</keyword>
<keyword evidence="5" id="KW-0342">GTP-binding</keyword>
<dbReference type="EMBL" id="JACXVP010000011">
    <property type="protein sequence ID" value="KAG5577533.1"/>
    <property type="molecule type" value="Genomic_DNA"/>
</dbReference>
<dbReference type="PANTHER" id="PTHR44830">
    <property type="entry name" value="ELONGATION FACTOR 1 ALPHA"/>
    <property type="match status" value="1"/>
</dbReference>
<comment type="caution">
    <text evidence="7">The sequence shown here is derived from an EMBL/GenBank/DDBJ whole genome shotgun (WGS) entry which is preliminary data.</text>
</comment>
<keyword evidence="2" id="KW-0547">Nucleotide-binding</keyword>
<keyword evidence="3" id="KW-0251">Elongation factor</keyword>
<dbReference type="Gene3D" id="2.40.30.10">
    <property type="entry name" value="Translation factors"/>
    <property type="match status" value="1"/>
</dbReference>
<evidence type="ECO:0000259" key="6">
    <source>
        <dbReference type="Pfam" id="PF22594"/>
    </source>
</evidence>
<feature type="domain" description="GTP-eEF1A C-terminal" evidence="6">
    <location>
        <begin position="36"/>
        <end position="132"/>
    </location>
</feature>
<dbReference type="AlphaFoldDB" id="A0A9J5WQD8"/>
<evidence type="ECO:0000313" key="7">
    <source>
        <dbReference type="EMBL" id="KAG5577533.1"/>
    </source>
</evidence>
<dbReference type="OrthoDB" id="5570111at2759"/>
<protein>
    <recommendedName>
        <fullName evidence="6">GTP-eEF1A C-terminal domain-containing protein</fullName>
    </recommendedName>
</protein>
<name>A0A9J5WQD8_SOLCO</name>
<evidence type="ECO:0000313" key="8">
    <source>
        <dbReference type="Proteomes" id="UP000824120"/>
    </source>
</evidence>
<evidence type="ECO:0000256" key="2">
    <source>
        <dbReference type="ARBA" id="ARBA00022741"/>
    </source>
</evidence>
<dbReference type="Proteomes" id="UP000824120">
    <property type="component" value="Chromosome 11"/>
</dbReference>
<proteinExistence type="inferred from homology"/>
<dbReference type="PANTHER" id="PTHR44830:SF1">
    <property type="entry name" value="TR-TYPE G DOMAIN-CONTAINING PROTEIN"/>
    <property type="match status" value="1"/>
</dbReference>